<reference evidence="2 3" key="1">
    <citation type="journal article" date="2016" name="Genome Biol. Evol.">
        <title>Gene Family Evolution Reflects Adaptation to Soil Environmental Stressors in the Genome of the Collembolan Orchesella cincta.</title>
        <authorList>
            <person name="Faddeeva-Vakhrusheva A."/>
            <person name="Derks M.F."/>
            <person name="Anvar S.Y."/>
            <person name="Agamennone V."/>
            <person name="Suring W."/>
            <person name="Smit S."/>
            <person name="van Straalen N.M."/>
            <person name="Roelofs D."/>
        </authorList>
    </citation>
    <scope>NUCLEOTIDE SEQUENCE [LARGE SCALE GENOMIC DNA]</scope>
    <source>
        <tissue evidence="2">Mixed pool</tissue>
    </source>
</reference>
<protein>
    <submittedName>
        <fullName evidence="2">Uncharacterized protein</fullName>
    </submittedName>
</protein>
<name>A0A1D2MW26_ORCCI</name>
<comment type="caution">
    <text evidence="2">The sequence shown here is derived from an EMBL/GenBank/DDBJ whole genome shotgun (WGS) entry which is preliminary data.</text>
</comment>
<feature type="transmembrane region" description="Helical" evidence="1">
    <location>
        <begin position="121"/>
        <end position="141"/>
    </location>
</feature>
<keyword evidence="1" id="KW-1133">Transmembrane helix</keyword>
<dbReference type="EMBL" id="LJIJ01000469">
    <property type="protein sequence ID" value="ODM97141.1"/>
    <property type="molecule type" value="Genomic_DNA"/>
</dbReference>
<accession>A0A1D2MW26</accession>
<gene>
    <name evidence="2" type="ORF">Ocin01_09549</name>
</gene>
<evidence type="ECO:0000256" key="1">
    <source>
        <dbReference type="SAM" id="Phobius"/>
    </source>
</evidence>
<evidence type="ECO:0000313" key="2">
    <source>
        <dbReference type="EMBL" id="ODM97141.1"/>
    </source>
</evidence>
<feature type="non-terminal residue" evidence="2">
    <location>
        <position position="199"/>
    </location>
</feature>
<keyword evidence="1" id="KW-0472">Membrane</keyword>
<dbReference type="Proteomes" id="UP000094527">
    <property type="component" value="Unassembled WGS sequence"/>
</dbReference>
<dbReference type="AlphaFoldDB" id="A0A1D2MW26"/>
<keyword evidence="1" id="KW-0812">Transmembrane</keyword>
<keyword evidence="3" id="KW-1185">Reference proteome</keyword>
<organism evidence="2 3">
    <name type="scientific">Orchesella cincta</name>
    <name type="common">Springtail</name>
    <name type="synonym">Podura cincta</name>
    <dbReference type="NCBI Taxonomy" id="48709"/>
    <lineage>
        <taxon>Eukaryota</taxon>
        <taxon>Metazoa</taxon>
        <taxon>Ecdysozoa</taxon>
        <taxon>Arthropoda</taxon>
        <taxon>Hexapoda</taxon>
        <taxon>Collembola</taxon>
        <taxon>Entomobryomorpha</taxon>
        <taxon>Entomobryoidea</taxon>
        <taxon>Orchesellidae</taxon>
        <taxon>Orchesellinae</taxon>
        <taxon>Orchesella</taxon>
    </lineage>
</organism>
<sequence length="199" mass="22645">MFHTFKCELLEEVVLKLCRADESNIKNLSNNQANSEGNKVVFKSNWKQDVSGVVNQDELDGIFRKAVGFDCEISENLRRRDLPRRRSSLLLKARNHPIYHTIRKIQGFTTVMWLQFMRYPLFVAALILLPTIQGAITIATIGNKPTGMAVGIVNNEMSNWNTGCSELDLNACDFSFLSCHFIKEMKKDDLLDLVNMSSL</sequence>
<proteinExistence type="predicted"/>
<evidence type="ECO:0000313" key="3">
    <source>
        <dbReference type="Proteomes" id="UP000094527"/>
    </source>
</evidence>